<keyword evidence="1" id="KW-0812">Transmembrane</keyword>
<keyword evidence="1" id="KW-1133">Transmembrane helix</keyword>
<keyword evidence="3" id="KW-1185">Reference proteome</keyword>
<organism evidence="2 3">
    <name type="scientific">Mucilaginibacter gracilis</name>
    <dbReference type="NCBI Taxonomy" id="423350"/>
    <lineage>
        <taxon>Bacteria</taxon>
        <taxon>Pseudomonadati</taxon>
        <taxon>Bacteroidota</taxon>
        <taxon>Sphingobacteriia</taxon>
        <taxon>Sphingobacteriales</taxon>
        <taxon>Sphingobacteriaceae</taxon>
        <taxon>Mucilaginibacter</taxon>
    </lineage>
</organism>
<keyword evidence="1" id="KW-0472">Membrane</keyword>
<comment type="caution">
    <text evidence="2">The sequence shown here is derived from an EMBL/GenBank/DDBJ whole genome shotgun (WGS) entry which is preliminary data.</text>
</comment>
<name>A0A495J017_9SPHI</name>
<protein>
    <submittedName>
        <fullName evidence="2">Uncharacterized protein</fullName>
    </submittedName>
</protein>
<evidence type="ECO:0000256" key="1">
    <source>
        <dbReference type="SAM" id="Phobius"/>
    </source>
</evidence>
<reference evidence="2 3" key="1">
    <citation type="submission" date="2018-10" db="EMBL/GenBank/DDBJ databases">
        <title>Genomic Encyclopedia of Archaeal and Bacterial Type Strains, Phase II (KMG-II): from individual species to whole genera.</title>
        <authorList>
            <person name="Goeker M."/>
        </authorList>
    </citation>
    <scope>NUCLEOTIDE SEQUENCE [LARGE SCALE GENOMIC DNA]</scope>
    <source>
        <strain evidence="2 3">DSM 18602</strain>
    </source>
</reference>
<evidence type="ECO:0000313" key="3">
    <source>
        <dbReference type="Proteomes" id="UP000268007"/>
    </source>
</evidence>
<feature type="transmembrane region" description="Helical" evidence="1">
    <location>
        <begin position="37"/>
        <end position="60"/>
    </location>
</feature>
<dbReference type="AlphaFoldDB" id="A0A495J017"/>
<dbReference type="EMBL" id="RBKU01000001">
    <property type="protein sequence ID" value="RKR82300.1"/>
    <property type="molecule type" value="Genomic_DNA"/>
</dbReference>
<sequence length="211" mass="24028">MLLIILYEIAAYLIPLLLISYGVFIISVMPAPRSKGLIVKMVLCIVAGLLVIHGTFWASAIQTYGKRERRHQYNGVYIGLKPKDTVILFEDSIYIAHYLPKDTTKVASTYAMSQDSITMFTKDWSKAGYRENVMHYFKHVPFDSKMSGEIKVASFETPVKDQLSDDKHPEAYYHLALNGDTLILNSGNNKKVFFKYIKMPIQQHEQPAATK</sequence>
<evidence type="ECO:0000313" key="2">
    <source>
        <dbReference type="EMBL" id="RKR82300.1"/>
    </source>
</evidence>
<accession>A0A495J017</accession>
<dbReference type="Proteomes" id="UP000268007">
    <property type="component" value="Unassembled WGS sequence"/>
</dbReference>
<proteinExistence type="predicted"/>
<gene>
    <name evidence="2" type="ORF">BDD43_2476</name>
</gene>
<dbReference type="RefSeq" id="WP_121197917.1">
    <property type="nucleotide sequence ID" value="NZ_RBKU01000001.1"/>
</dbReference>
<feature type="transmembrane region" description="Helical" evidence="1">
    <location>
        <begin position="12"/>
        <end position="31"/>
    </location>
</feature>